<dbReference type="STRING" id="706587.Desti_4821"/>
<dbReference type="KEGG" id="dti:Desti_4821"/>
<organism evidence="1 2">
    <name type="scientific">Desulfomonile tiedjei (strain ATCC 49306 / DSM 6799 / DCB-1)</name>
    <dbReference type="NCBI Taxonomy" id="706587"/>
    <lineage>
        <taxon>Bacteria</taxon>
        <taxon>Pseudomonadati</taxon>
        <taxon>Thermodesulfobacteriota</taxon>
        <taxon>Desulfomonilia</taxon>
        <taxon>Desulfomonilales</taxon>
        <taxon>Desulfomonilaceae</taxon>
        <taxon>Desulfomonile</taxon>
    </lineage>
</organism>
<accession>I4CCZ6</accession>
<dbReference type="EMBL" id="CP003360">
    <property type="protein sequence ID" value="AFM27437.1"/>
    <property type="molecule type" value="Genomic_DNA"/>
</dbReference>
<name>I4CCZ6_DESTA</name>
<protein>
    <submittedName>
        <fullName evidence="1">Uncharacterized protein</fullName>
    </submittedName>
</protein>
<reference evidence="2" key="1">
    <citation type="submission" date="2012-06" db="EMBL/GenBank/DDBJ databases">
        <title>Complete sequence of chromosome of Desulfomonile tiedjei DSM 6799.</title>
        <authorList>
            <person name="Lucas S."/>
            <person name="Copeland A."/>
            <person name="Lapidus A."/>
            <person name="Glavina del Rio T."/>
            <person name="Dalin E."/>
            <person name="Tice H."/>
            <person name="Bruce D."/>
            <person name="Goodwin L."/>
            <person name="Pitluck S."/>
            <person name="Peters L."/>
            <person name="Ovchinnikova G."/>
            <person name="Zeytun A."/>
            <person name="Lu M."/>
            <person name="Kyrpides N."/>
            <person name="Mavromatis K."/>
            <person name="Ivanova N."/>
            <person name="Brettin T."/>
            <person name="Detter J.C."/>
            <person name="Han C."/>
            <person name="Larimer F."/>
            <person name="Land M."/>
            <person name="Hauser L."/>
            <person name="Markowitz V."/>
            <person name="Cheng J.-F."/>
            <person name="Hugenholtz P."/>
            <person name="Woyke T."/>
            <person name="Wu D."/>
            <person name="Spring S."/>
            <person name="Schroeder M."/>
            <person name="Brambilla E."/>
            <person name="Klenk H.-P."/>
            <person name="Eisen J.A."/>
        </authorList>
    </citation>
    <scope>NUCLEOTIDE SEQUENCE [LARGE SCALE GENOMIC DNA]</scope>
    <source>
        <strain evidence="2">ATCC 49306 / DSM 6799 / DCB-1</strain>
    </source>
</reference>
<sequence length="46" mass="5259">MGAGLRAGHIFNIINDMYKMGWQVEIVSKVEICLRSWHEVLIVLMG</sequence>
<gene>
    <name evidence="1" type="ordered locus">Desti_4821</name>
</gene>
<evidence type="ECO:0000313" key="2">
    <source>
        <dbReference type="Proteomes" id="UP000006055"/>
    </source>
</evidence>
<dbReference type="Proteomes" id="UP000006055">
    <property type="component" value="Chromosome"/>
</dbReference>
<proteinExistence type="predicted"/>
<dbReference type="HOGENOM" id="CLU_3182929_0_0_7"/>
<keyword evidence="2" id="KW-1185">Reference proteome</keyword>
<evidence type="ECO:0000313" key="1">
    <source>
        <dbReference type="EMBL" id="AFM27437.1"/>
    </source>
</evidence>
<dbReference type="AlphaFoldDB" id="I4CCZ6"/>